<organism evidence="1 2">
    <name type="scientific">Mucilaginibacter yixingensis</name>
    <dbReference type="NCBI Taxonomy" id="1295612"/>
    <lineage>
        <taxon>Bacteria</taxon>
        <taxon>Pseudomonadati</taxon>
        <taxon>Bacteroidota</taxon>
        <taxon>Sphingobacteriia</taxon>
        <taxon>Sphingobacteriales</taxon>
        <taxon>Sphingobacteriaceae</taxon>
        <taxon>Mucilaginibacter</taxon>
    </lineage>
</organism>
<protein>
    <recommendedName>
        <fullName evidence="3">GDSL-like lipase/acylhydrolase family protein</fullName>
    </recommendedName>
</protein>
<dbReference type="Proteomes" id="UP000244168">
    <property type="component" value="Unassembled WGS sequence"/>
</dbReference>
<evidence type="ECO:0000313" key="1">
    <source>
        <dbReference type="EMBL" id="PTQ99381.1"/>
    </source>
</evidence>
<accession>A0A2T5JC96</accession>
<proteinExistence type="predicted"/>
<evidence type="ECO:0008006" key="3">
    <source>
        <dbReference type="Google" id="ProtNLM"/>
    </source>
</evidence>
<evidence type="ECO:0000313" key="2">
    <source>
        <dbReference type="Proteomes" id="UP000244168"/>
    </source>
</evidence>
<comment type="caution">
    <text evidence="1">The sequence shown here is derived from an EMBL/GenBank/DDBJ whole genome shotgun (WGS) entry which is preliminary data.</text>
</comment>
<name>A0A2T5JC96_9SPHI</name>
<sequence length="298" mass="33915">MLIWVAGMIALALHTPTTTLVKNSLLMAQIQKDSLMKNTPSPRIIFVGGSSISFGLDSKMIKDSLHLNPVNTGVEATLGLKYMLRNALRYIKPGDIIVVCAEYNQFYNKFMDGQYELLPIIFEVSPDTKNLLDARQYCSLLTYAPSYIASKLNPLSYWVRFDNNATNVYGNKAFNAYGDVYLHWTQPSEQVSPYGAITGNLDKDTFTELRQFEAELKQRNARLLISFPPYQQRAYDNSPNQIALIAQKLKDNHFELLGSPQSYLFPDSMLFNTSYHLNRQGVTRWTNQTISNLKKALR</sequence>
<dbReference type="AlphaFoldDB" id="A0A2T5JC96"/>
<dbReference type="EMBL" id="QAOQ01000002">
    <property type="protein sequence ID" value="PTQ99381.1"/>
    <property type="molecule type" value="Genomic_DNA"/>
</dbReference>
<gene>
    <name evidence="1" type="ORF">C8P68_102202</name>
</gene>
<reference evidence="1 2" key="1">
    <citation type="submission" date="2018-04" db="EMBL/GenBank/DDBJ databases">
        <title>Genomic Encyclopedia of Archaeal and Bacterial Type Strains, Phase II (KMG-II): from individual species to whole genera.</title>
        <authorList>
            <person name="Goeker M."/>
        </authorList>
    </citation>
    <scope>NUCLEOTIDE SEQUENCE [LARGE SCALE GENOMIC DNA]</scope>
    <source>
        <strain evidence="1 2">DSM 26809</strain>
    </source>
</reference>
<keyword evidence="2" id="KW-1185">Reference proteome</keyword>